<dbReference type="InterPro" id="IPR046865">
    <property type="entry name" value="FapA_b_solenoid"/>
</dbReference>
<dbReference type="EMBL" id="FNIL01000001">
    <property type="protein sequence ID" value="SDN28894.1"/>
    <property type="molecule type" value="Genomic_DNA"/>
</dbReference>
<dbReference type="OrthoDB" id="9816426at2"/>
<dbReference type="STRING" id="745820.SAMN04488053_101364"/>
<dbReference type="PANTHER" id="PTHR38032:SF1">
    <property type="entry name" value="RNA-BINDING PROTEIN KHPB N-TERMINAL DOMAIN-CONTAINING PROTEIN"/>
    <property type="match status" value="1"/>
</dbReference>
<protein>
    <recommendedName>
        <fullName evidence="1">Flagellar Assembly Protein A N-terminal region domain-containing protein</fullName>
    </recommendedName>
</protein>
<dbReference type="RefSeq" id="WP_090840001.1">
    <property type="nucleotide sequence ID" value="NZ_FNIL01000001.1"/>
</dbReference>
<evidence type="ECO:0000313" key="3">
    <source>
        <dbReference type="Proteomes" id="UP000198778"/>
    </source>
</evidence>
<dbReference type="PANTHER" id="PTHR38032">
    <property type="entry name" value="POLYMERASE-RELATED"/>
    <property type="match status" value="1"/>
</dbReference>
<keyword evidence="3" id="KW-1185">Reference proteome</keyword>
<proteinExistence type="predicted"/>
<name>A0A1H0A6P4_9BACI</name>
<dbReference type="AlphaFoldDB" id="A0A1H0A6P4"/>
<dbReference type="Proteomes" id="UP000198778">
    <property type="component" value="Unassembled WGS sequence"/>
</dbReference>
<reference evidence="3" key="1">
    <citation type="submission" date="2016-10" db="EMBL/GenBank/DDBJ databases">
        <authorList>
            <person name="Varghese N."/>
            <person name="Submissions S."/>
        </authorList>
    </citation>
    <scope>NUCLEOTIDE SEQUENCE [LARGE SCALE GENOMIC DNA]</scope>
    <source>
        <strain evidence="3">CGMCC 1.10369</strain>
    </source>
</reference>
<evidence type="ECO:0000313" key="2">
    <source>
        <dbReference type="EMBL" id="SDN28894.1"/>
    </source>
</evidence>
<gene>
    <name evidence="2" type="ORF">SAMN04488053_101364</name>
</gene>
<sequence length="457" mass="49600">MDLQEYFKVEISKDKLSASLKLQKDLDKKIMAEDLKEFLESNGVVHGIKEDAIKQVLENSMAEPVKVAAGTPPHKGNDARLLSVSNFKKDKADQLSSVQAVNLREVIDIPMVEAGEKVAEKVPPESGRNGLGVDGSEIAALKGKDFKLRPGKNTILSDDELFLTAETAGQLSVEANKVHVYSVFEVNGDLDLKTGNIKFNGNVTIHGNVPSGFKVTARGDIRINGSVEAADLEAEGNIYITHGVVAQGAGSINAQGQIAAGFLNEANVTAAGDITIEKSILHSNTATSGLLTCTAGRGNIVGGSVSSGKGIKVNEIGNRMHTQTSIYLGAGRQAKEMEKKFNSQKKESIDTLKKLKILRAGLEKKQNTASLTAREEASLHKIYTSIDETLLRYQNAVDILEDLEEVEETPENASVKIHKICYPNTEFHFGKYMRKVLEESKSIELTLEDSEIKINKI</sequence>
<feature type="domain" description="Flagellar Assembly Protein A N-terminal region" evidence="1">
    <location>
        <begin position="7"/>
        <end position="175"/>
    </location>
</feature>
<dbReference type="Pfam" id="PF03961">
    <property type="entry name" value="FapA"/>
    <property type="match status" value="1"/>
</dbReference>
<dbReference type="InterPro" id="IPR005646">
    <property type="entry name" value="FapA"/>
</dbReference>
<dbReference type="Pfam" id="PF20250">
    <property type="entry name" value="FapA_N"/>
    <property type="match status" value="1"/>
</dbReference>
<accession>A0A1H0A6P4</accession>
<dbReference type="InterPro" id="IPR046866">
    <property type="entry name" value="FapA_N"/>
</dbReference>
<organism evidence="2 3">
    <name type="scientific">Alkalicoccus daliensis</name>
    <dbReference type="NCBI Taxonomy" id="745820"/>
    <lineage>
        <taxon>Bacteria</taxon>
        <taxon>Bacillati</taxon>
        <taxon>Bacillota</taxon>
        <taxon>Bacilli</taxon>
        <taxon>Bacillales</taxon>
        <taxon>Bacillaceae</taxon>
        <taxon>Alkalicoccus</taxon>
    </lineage>
</organism>
<evidence type="ECO:0000259" key="1">
    <source>
        <dbReference type="Pfam" id="PF20250"/>
    </source>
</evidence>